<evidence type="ECO:0000256" key="3">
    <source>
        <dbReference type="ARBA" id="ARBA00023125"/>
    </source>
</evidence>
<feature type="domain" description="HTH lysR-type" evidence="5">
    <location>
        <begin position="2"/>
        <end position="59"/>
    </location>
</feature>
<keyword evidence="2" id="KW-0805">Transcription regulation</keyword>
<dbReference type="EMBL" id="WIND01000015">
    <property type="protein sequence ID" value="MSU91121.1"/>
    <property type="molecule type" value="Genomic_DNA"/>
</dbReference>
<accession>A0A6L5Z3E5</accession>
<dbReference type="SUPFAM" id="SSF53850">
    <property type="entry name" value="Periplasmic binding protein-like II"/>
    <property type="match status" value="1"/>
</dbReference>
<dbReference type="InterPro" id="IPR036388">
    <property type="entry name" value="WH-like_DNA-bd_sf"/>
</dbReference>
<dbReference type="SUPFAM" id="SSF46785">
    <property type="entry name" value="Winged helix' DNA-binding domain"/>
    <property type="match status" value="1"/>
</dbReference>
<keyword evidence="3" id="KW-0238">DNA-binding</keyword>
<evidence type="ECO:0000313" key="7">
    <source>
        <dbReference type="Proteomes" id="UP000474957"/>
    </source>
</evidence>
<evidence type="ECO:0000313" key="6">
    <source>
        <dbReference type="EMBL" id="MSU91121.1"/>
    </source>
</evidence>
<dbReference type="InterPro" id="IPR000847">
    <property type="entry name" value="LysR_HTH_N"/>
</dbReference>
<organism evidence="6 7">
    <name type="scientific">Halovulum marinum</name>
    <dbReference type="NCBI Taxonomy" id="2662447"/>
    <lineage>
        <taxon>Bacteria</taxon>
        <taxon>Pseudomonadati</taxon>
        <taxon>Pseudomonadota</taxon>
        <taxon>Alphaproteobacteria</taxon>
        <taxon>Rhodobacterales</taxon>
        <taxon>Paracoccaceae</taxon>
        <taxon>Halovulum</taxon>
    </lineage>
</organism>
<dbReference type="Gene3D" id="3.40.190.10">
    <property type="entry name" value="Periplasmic binding protein-like II"/>
    <property type="match status" value="2"/>
</dbReference>
<comment type="caution">
    <text evidence="6">The sequence shown here is derived from an EMBL/GenBank/DDBJ whole genome shotgun (WGS) entry which is preliminary data.</text>
</comment>
<keyword evidence="4" id="KW-0804">Transcription</keyword>
<sequence>MIEINHLRCFVVVAEELHFGRAAVRLNMTQPPLSRRIQSLEHALGCELFNRNSRSVEVTEAGKTFYSDARRILRLLELSLTSVKDVSDGRAGLVRCGFTAASAYQFMPALVRRMDEAFPGVVLKLKEMMSRRQISALEIGEIDVALTRLPIDGNLFDFECVFREEMRLVCHQESRLATKPVIYWSDLNDVDMILYDRDEAPHLHELLSRHFVRHNITPRVRQELAQIHTIISLVRNGIGVAFVPETASVLDQTNVVLRKISDADPMTFELYIAWRKDNRSPIIQYLLDIAREL</sequence>
<comment type="similarity">
    <text evidence="1">Belongs to the LysR transcriptional regulatory family.</text>
</comment>
<dbReference type="Gene3D" id="1.10.10.10">
    <property type="entry name" value="Winged helix-like DNA-binding domain superfamily/Winged helix DNA-binding domain"/>
    <property type="match status" value="1"/>
</dbReference>
<dbReference type="GO" id="GO:0032993">
    <property type="term" value="C:protein-DNA complex"/>
    <property type="evidence" value="ECO:0007669"/>
    <property type="project" value="TreeGrafter"/>
</dbReference>
<dbReference type="InterPro" id="IPR036390">
    <property type="entry name" value="WH_DNA-bd_sf"/>
</dbReference>
<dbReference type="GO" id="GO:0003677">
    <property type="term" value="F:DNA binding"/>
    <property type="evidence" value="ECO:0007669"/>
    <property type="project" value="UniProtKB-KW"/>
</dbReference>
<name>A0A6L5Z3E5_9RHOB</name>
<reference evidence="6 7" key="1">
    <citation type="submission" date="2019-10" db="EMBL/GenBank/DDBJ databases">
        <title>Cognatihalovulum marinum gen. nov. sp. nov., a new member of the family Rhodobacteraceae isolated from deep seawater of the Northwest Indian Ocean.</title>
        <authorList>
            <person name="Ruan C."/>
            <person name="Wang J."/>
            <person name="Zheng X."/>
            <person name="Song L."/>
            <person name="Zhu Y."/>
            <person name="Huang Y."/>
            <person name="Lu Z."/>
            <person name="Du W."/>
            <person name="Huang L."/>
            <person name="Dai X."/>
        </authorList>
    </citation>
    <scope>NUCLEOTIDE SEQUENCE [LARGE SCALE GENOMIC DNA]</scope>
    <source>
        <strain evidence="6 7">2CG4</strain>
    </source>
</reference>
<dbReference type="FunFam" id="1.10.10.10:FF:000001">
    <property type="entry name" value="LysR family transcriptional regulator"/>
    <property type="match status" value="1"/>
</dbReference>
<evidence type="ECO:0000259" key="5">
    <source>
        <dbReference type="PROSITE" id="PS50931"/>
    </source>
</evidence>
<dbReference type="Pfam" id="PF00126">
    <property type="entry name" value="HTH_1"/>
    <property type="match status" value="1"/>
</dbReference>
<dbReference type="PANTHER" id="PTHR30346">
    <property type="entry name" value="TRANSCRIPTIONAL DUAL REGULATOR HCAR-RELATED"/>
    <property type="match status" value="1"/>
</dbReference>
<dbReference type="GO" id="GO:0003700">
    <property type="term" value="F:DNA-binding transcription factor activity"/>
    <property type="evidence" value="ECO:0007669"/>
    <property type="project" value="InterPro"/>
</dbReference>
<gene>
    <name evidence="6" type="ORF">GE300_16150</name>
</gene>
<protein>
    <submittedName>
        <fullName evidence="6">LysR family transcriptional regulator</fullName>
    </submittedName>
</protein>
<evidence type="ECO:0000256" key="1">
    <source>
        <dbReference type="ARBA" id="ARBA00009437"/>
    </source>
</evidence>
<evidence type="ECO:0000256" key="2">
    <source>
        <dbReference type="ARBA" id="ARBA00023015"/>
    </source>
</evidence>
<dbReference type="Proteomes" id="UP000474957">
    <property type="component" value="Unassembled WGS sequence"/>
</dbReference>
<dbReference type="InterPro" id="IPR005119">
    <property type="entry name" value="LysR_subst-bd"/>
</dbReference>
<dbReference type="Pfam" id="PF03466">
    <property type="entry name" value="LysR_substrate"/>
    <property type="match status" value="1"/>
</dbReference>
<dbReference type="PANTHER" id="PTHR30346:SF0">
    <property type="entry name" value="HCA OPERON TRANSCRIPTIONAL ACTIVATOR HCAR"/>
    <property type="match status" value="1"/>
</dbReference>
<proteinExistence type="inferred from homology"/>
<dbReference type="AlphaFoldDB" id="A0A6L5Z3E5"/>
<dbReference type="CDD" id="cd08414">
    <property type="entry name" value="PBP2_LTTR_aromatics_like"/>
    <property type="match status" value="1"/>
</dbReference>
<evidence type="ECO:0000256" key="4">
    <source>
        <dbReference type="ARBA" id="ARBA00023163"/>
    </source>
</evidence>
<keyword evidence="7" id="KW-1185">Reference proteome</keyword>
<dbReference type="PRINTS" id="PR00039">
    <property type="entry name" value="HTHLYSR"/>
</dbReference>
<dbReference type="PROSITE" id="PS50931">
    <property type="entry name" value="HTH_LYSR"/>
    <property type="match status" value="1"/>
</dbReference>